<proteinExistence type="predicted"/>
<accession>X1UCJ1</accession>
<name>X1UCJ1_9ZZZZ</name>
<gene>
    <name evidence="2" type="ORF">S12H4_40049</name>
</gene>
<dbReference type="AlphaFoldDB" id="X1UCJ1"/>
<organism evidence="2">
    <name type="scientific">marine sediment metagenome</name>
    <dbReference type="NCBI Taxonomy" id="412755"/>
    <lineage>
        <taxon>unclassified sequences</taxon>
        <taxon>metagenomes</taxon>
        <taxon>ecological metagenomes</taxon>
    </lineage>
</organism>
<sequence>MRGIAWRPTGWFIGICEPPHTPFIIRKFYNRPFGDVLVMVGLVFWVVGIWFSEAWPFIRKE</sequence>
<evidence type="ECO:0000313" key="2">
    <source>
        <dbReference type="EMBL" id="GAI90044.1"/>
    </source>
</evidence>
<protein>
    <submittedName>
        <fullName evidence="2">Uncharacterized protein</fullName>
    </submittedName>
</protein>
<keyword evidence="1" id="KW-1133">Transmembrane helix</keyword>
<reference evidence="2" key="1">
    <citation type="journal article" date="2014" name="Front. Microbiol.">
        <title>High frequency of phylogenetically diverse reductive dehalogenase-homologous genes in deep subseafloor sedimentary metagenomes.</title>
        <authorList>
            <person name="Kawai M."/>
            <person name="Futagami T."/>
            <person name="Toyoda A."/>
            <person name="Takaki Y."/>
            <person name="Nishi S."/>
            <person name="Hori S."/>
            <person name="Arai W."/>
            <person name="Tsubouchi T."/>
            <person name="Morono Y."/>
            <person name="Uchiyama I."/>
            <person name="Ito T."/>
            <person name="Fujiyama A."/>
            <person name="Inagaki F."/>
            <person name="Takami H."/>
        </authorList>
    </citation>
    <scope>NUCLEOTIDE SEQUENCE</scope>
    <source>
        <strain evidence="2">Expedition CK06-06</strain>
    </source>
</reference>
<feature type="transmembrane region" description="Helical" evidence="1">
    <location>
        <begin position="36"/>
        <end position="58"/>
    </location>
</feature>
<evidence type="ECO:0000256" key="1">
    <source>
        <dbReference type="SAM" id="Phobius"/>
    </source>
</evidence>
<keyword evidence="1" id="KW-0812">Transmembrane</keyword>
<keyword evidence="1" id="KW-0472">Membrane</keyword>
<dbReference type="EMBL" id="BARW01024271">
    <property type="protein sequence ID" value="GAI90044.1"/>
    <property type="molecule type" value="Genomic_DNA"/>
</dbReference>
<comment type="caution">
    <text evidence="2">The sequence shown here is derived from an EMBL/GenBank/DDBJ whole genome shotgun (WGS) entry which is preliminary data.</text>
</comment>